<organism evidence="1 2">
    <name type="scientific">Flavobacterium covae</name>
    <dbReference type="NCBI Taxonomy" id="2906076"/>
    <lineage>
        <taxon>Bacteria</taxon>
        <taxon>Pseudomonadati</taxon>
        <taxon>Bacteroidota</taxon>
        <taxon>Flavobacteriia</taxon>
        <taxon>Flavobacteriales</taxon>
        <taxon>Flavobacteriaceae</taxon>
        <taxon>Flavobacterium</taxon>
    </lineage>
</organism>
<proteinExistence type="predicted"/>
<comment type="caution">
    <text evidence="1">The sequence shown here is derived from an EMBL/GenBank/DDBJ whole genome shotgun (WGS) entry which is preliminary data.</text>
</comment>
<keyword evidence="2" id="KW-1185">Reference proteome</keyword>
<name>A0ABW8PFI7_9FLAO</name>
<dbReference type="InterPro" id="IPR027961">
    <property type="entry name" value="DUF4442"/>
</dbReference>
<evidence type="ECO:0000313" key="2">
    <source>
        <dbReference type="Proteomes" id="UP001621713"/>
    </source>
</evidence>
<dbReference type="Proteomes" id="UP001621713">
    <property type="component" value="Unassembled WGS sequence"/>
</dbReference>
<dbReference type="InterPro" id="IPR029069">
    <property type="entry name" value="HotDog_dom_sf"/>
</dbReference>
<dbReference type="RefSeq" id="WP_235588309.1">
    <property type="nucleotide sequence ID" value="NZ_CP013992.1"/>
</dbReference>
<dbReference type="EMBL" id="JAZHOJ010000009">
    <property type="protein sequence ID" value="MFK7003327.1"/>
    <property type="molecule type" value="Genomic_DNA"/>
</dbReference>
<gene>
    <name evidence="1" type="ORF">V3467_05590</name>
</gene>
<evidence type="ECO:0000313" key="1">
    <source>
        <dbReference type="EMBL" id="MFK7003327.1"/>
    </source>
</evidence>
<dbReference type="Pfam" id="PF14539">
    <property type="entry name" value="DUF4442"/>
    <property type="match status" value="1"/>
</dbReference>
<sequence>MNETPMYQRLSKFAQKFIKPSIFLKYGFNLSPMYRRSTARVMYISENLKNIYIKIPHNYKNKNYVGSIFGGSLFSAVDPIPMTQLMYLLKEDYIVWDKAALIRFKKPARENVYATFHFSDEEINEIIEKVRINKEIEHTKTTYITNKTGDITFCEVTKTIYIAEKEFYKEKLKKRELSS</sequence>
<dbReference type="GeneID" id="56896120"/>
<accession>A0ABW8PFI7</accession>
<dbReference type="SUPFAM" id="SSF54637">
    <property type="entry name" value="Thioesterase/thiol ester dehydrase-isomerase"/>
    <property type="match status" value="1"/>
</dbReference>
<dbReference type="Gene3D" id="3.10.129.10">
    <property type="entry name" value="Hotdog Thioesterase"/>
    <property type="match status" value="1"/>
</dbReference>
<reference evidence="1 2" key="1">
    <citation type="submission" date="2024-02" db="EMBL/GenBank/DDBJ databases">
        <title>Comparative Genomic Analysis of Flavobacterium Species Causing Columnaris Disease of Freshwater Fish in Thailand: Insights into Virulence and Resistance Mechanisms.</title>
        <authorList>
            <person name="Nguyen D."/>
            <person name="Chokmangmeepisarn P."/>
            <person name="Khianchaikhan K."/>
            <person name="Morishita M."/>
            <person name="Bunnoy A."/>
            <person name="Rodkhum C."/>
        </authorList>
    </citation>
    <scope>NUCLEOTIDE SEQUENCE [LARGE SCALE GENOMIC DNA]</scope>
    <source>
        <strain evidence="1 2">PCBSB2203</strain>
    </source>
</reference>
<protein>
    <submittedName>
        <fullName evidence="1">DUF4442 domain-containing protein</fullName>
    </submittedName>
</protein>